<dbReference type="Gene3D" id="1.10.10.2150">
    <property type="entry name" value="Ribosomal RNA-processing protein 8, N-terminal domain"/>
    <property type="match status" value="1"/>
</dbReference>
<comment type="function">
    <text evidence="8">Probable methyltransferase required to silence rDNA.</text>
</comment>
<comment type="subcellular location">
    <subcellularLocation>
        <location evidence="1 8">Nucleus</location>
        <location evidence="1 8">Nucleolus</location>
    </subcellularLocation>
</comment>
<dbReference type="InterPro" id="IPR007823">
    <property type="entry name" value="RRP8"/>
</dbReference>
<dbReference type="GO" id="GO:0006364">
    <property type="term" value="P:rRNA processing"/>
    <property type="evidence" value="ECO:0007669"/>
    <property type="project" value="UniProtKB-UniRule"/>
</dbReference>
<evidence type="ECO:0000256" key="3">
    <source>
        <dbReference type="ARBA" id="ARBA00022552"/>
    </source>
</evidence>
<evidence type="ECO:0000313" key="9">
    <source>
        <dbReference type="EMBL" id="KWX12754.1"/>
    </source>
</evidence>
<keyword evidence="3 8" id="KW-0698">rRNA processing</keyword>
<keyword evidence="6 8" id="KW-0949">S-adenosyl-L-methionine</keyword>
<keyword evidence="7 8" id="KW-0539">Nucleus</keyword>
<dbReference type="GO" id="GO:0008168">
    <property type="term" value="F:methyltransferase activity"/>
    <property type="evidence" value="ECO:0007669"/>
    <property type="project" value="UniProtKB-KW"/>
</dbReference>
<evidence type="ECO:0000313" key="10">
    <source>
        <dbReference type="Proteomes" id="UP000070089"/>
    </source>
</evidence>
<accession>A0A132NRN6</accession>
<evidence type="ECO:0000256" key="5">
    <source>
        <dbReference type="ARBA" id="ARBA00022679"/>
    </source>
</evidence>
<dbReference type="OrthoDB" id="10258825at2759"/>
<dbReference type="PANTHER" id="PTHR12787:SF0">
    <property type="entry name" value="RIBOSOMAL RNA-PROCESSING PROTEIN 8"/>
    <property type="match status" value="1"/>
</dbReference>
<dbReference type="EMBL" id="JXTI01000101">
    <property type="protein sequence ID" value="KWX12754.1"/>
    <property type="molecule type" value="Genomic_DNA"/>
</dbReference>
<name>A0A132NRN6_GIAIN</name>
<dbReference type="Gene3D" id="3.40.50.150">
    <property type="entry name" value="Vaccinia Virus protein VP39"/>
    <property type="match status" value="1"/>
</dbReference>
<evidence type="ECO:0000256" key="2">
    <source>
        <dbReference type="ARBA" id="ARBA00006301"/>
    </source>
</evidence>
<keyword evidence="4 8" id="KW-0489">Methyltransferase</keyword>
<keyword evidence="5 8" id="KW-0808">Transferase</keyword>
<comment type="caution">
    <text evidence="9">The sequence shown here is derived from an EMBL/GenBank/DDBJ whole genome shotgun (WGS) entry which is preliminary data.</text>
</comment>
<dbReference type="InterPro" id="IPR042036">
    <property type="entry name" value="RRP8_N"/>
</dbReference>
<evidence type="ECO:0000256" key="6">
    <source>
        <dbReference type="ARBA" id="ARBA00022691"/>
    </source>
</evidence>
<dbReference type="Pfam" id="PF05148">
    <property type="entry name" value="Methyltransf_8"/>
    <property type="match status" value="2"/>
</dbReference>
<protein>
    <recommendedName>
        <fullName evidence="8">Ribosomal RNA-processing protein 8</fullName>
        <ecNumber evidence="8">2.1.1.-</ecNumber>
    </recommendedName>
</protein>
<sequence>MVGRVMPRPRSIAMKHGSVTKRLAGSRFRVLNEAFYTESSLQTQERLRASPEEFVVYHKGYQEQVSKWEVNPIALFINLLERVLAGSTEGEDGPGTITGAASAGSAGIGLLDAELVQGLQDLELRQSIKPSKVSKHQIFLSFTGLTRKDIAVIGDMGCGEAALAQAIVPKYSPDVVVHSFDFVALNSHVTVANIRALPLERHRLDLAIYCLSLMGSDYITFIREAFRVVRPGGELWLAEVNSRITNTKHLVELFSTCGFRKIKVITFTHFTLISFRRLEDLEESHPNEKKRIDTTKYENCLAPCTYKRR</sequence>
<evidence type="ECO:0000256" key="1">
    <source>
        <dbReference type="ARBA" id="ARBA00004604"/>
    </source>
</evidence>
<reference evidence="9 10" key="1">
    <citation type="journal article" date="2015" name="Mol. Biochem. Parasitol.">
        <title>Identification of polymorphic genes for use in assemblage B genotyping assays through comparative genomics of multiple assemblage B Giardia duodenalis isolates.</title>
        <authorList>
            <person name="Wielinga C."/>
            <person name="Thompson R.C."/>
            <person name="Monis P."/>
            <person name="Ryan U."/>
        </authorList>
    </citation>
    <scope>NUCLEOTIDE SEQUENCE [LARGE SCALE GENOMIC DNA]</scope>
    <source>
        <strain evidence="9 10">BAH15c1</strain>
    </source>
</reference>
<dbReference type="SUPFAM" id="SSF53335">
    <property type="entry name" value="S-adenosyl-L-methionine-dependent methyltransferases"/>
    <property type="match status" value="1"/>
</dbReference>
<gene>
    <name evidence="9" type="ORF">QR46_3267</name>
</gene>
<dbReference type="InterPro" id="IPR029063">
    <property type="entry name" value="SAM-dependent_MTases_sf"/>
</dbReference>
<evidence type="ECO:0000256" key="8">
    <source>
        <dbReference type="RuleBase" id="RU365074"/>
    </source>
</evidence>
<dbReference type="FunFam" id="1.10.10.2150:FF:000001">
    <property type="entry name" value="Ribosomal RNA-processing protein 8"/>
    <property type="match status" value="1"/>
</dbReference>
<dbReference type="PANTHER" id="PTHR12787">
    <property type="entry name" value="RIBOSOMAL RNA-PROCESSING PROTEIN 8"/>
    <property type="match status" value="1"/>
</dbReference>
<proteinExistence type="inferred from homology"/>
<dbReference type="EC" id="2.1.1.-" evidence="8"/>
<dbReference type="Proteomes" id="UP000070089">
    <property type="component" value="Unassembled WGS sequence"/>
</dbReference>
<dbReference type="VEuPathDB" id="GiardiaDB:QR46_3267"/>
<evidence type="ECO:0000256" key="7">
    <source>
        <dbReference type="ARBA" id="ARBA00023242"/>
    </source>
</evidence>
<organism evidence="9 10">
    <name type="scientific">Giardia duodenalis assemblage B</name>
    <dbReference type="NCBI Taxonomy" id="1394984"/>
    <lineage>
        <taxon>Eukaryota</taxon>
        <taxon>Metamonada</taxon>
        <taxon>Diplomonadida</taxon>
        <taxon>Hexamitidae</taxon>
        <taxon>Giardiinae</taxon>
        <taxon>Giardia</taxon>
    </lineage>
</organism>
<dbReference type="GO" id="GO:0005730">
    <property type="term" value="C:nucleolus"/>
    <property type="evidence" value="ECO:0007669"/>
    <property type="project" value="UniProtKB-SubCell"/>
</dbReference>
<evidence type="ECO:0000256" key="4">
    <source>
        <dbReference type="ARBA" id="ARBA00022603"/>
    </source>
</evidence>
<comment type="similarity">
    <text evidence="2 8">Belongs to the methyltransferase superfamily. RRP8 family.</text>
</comment>
<dbReference type="AlphaFoldDB" id="A0A132NRN6"/>
<dbReference type="GO" id="GO:0032259">
    <property type="term" value="P:methylation"/>
    <property type="evidence" value="ECO:0007669"/>
    <property type="project" value="UniProtKB-KW"/>
</dbReference>